<dbReference type="AlphaFoldDB" id="A0A109BPX3"/>
<organism evidence="7 8">
    <name type="scientific">Hyphomicrobium sulfonivorans</name>
    <dbReference type="NCBI Taxonomy" id="121290"/>
    <lineage>
        <taxon>Bacteria</taxon>
        <taxon>Pseudomonadati</taxon>
        <taxon>Pseudomonadota</taxon>
        <taxon>Alphaproteobacteria</taxon>
        <taxon>Hyphomicrobiales</taxon>
        <taxon>Hyphomicrobiaceae</taxon>
        <taxon>Hyphomicrobium</taxon>
    </lineage>
</organism>
<dbReference type="GO" id="GO:0005524">
    <property type="term" value="F:ATP binding"/>
    <property type="evidence" value="ECO:0007669"/>
    <property type="project" value="UniProtKB-KW"/>
</dbReference>
<evidence type="ECO:0000313" key="7">
    <source>
        <dbReference type="EMBL" id="KWT72530.1"/>
    </source>
</evidence>
<dbReference type="OrthoDB" id="9810236at2"/>
<sequence>MAIARLALEAAEQGAKVLVIRNLQHAAVSTAEALFALAPNHPALFRCEGVPTLHHGRFAREDRELLDAVIGAQMQAERGTAGLVLIGTQTLEQNLDICADFMITDLCPADVLLQRIGRLHRHAKNARPAGFGAPRLVVLSPDDLAPLLSQPQFGMGGDHGPYRDLVMLEATRRLVRDNSTWAIPQMNRTLVEQATHPHALEALTCELERVNPAWRGARERSDGQNVADTYLAQHVFCLGSGASLAR</sequence>
<dbReference type="GO" id="GO:0004386">
    <property type="term" value="F:helicase activity"/>
    <property type="evidence" value="ECO:0007669"/>
    <property type="project" value="UniProtKB-KW"/>
</dbReference>
<evidence type="ECO:0000313" key="8">
    <source>
        <dbReference type="Proteomes" id="UP000059074"/>
    </source>
</evidence>
<keyword evidence="3" id="KW-0347">Helicase</keyword>
<dbReference type="SUPFAM" id="SSF52540">
    <property type="entry name" value="P-loop containing nucleoside triphosphate hydrolases"/>
    <property type="match status" value="1"/>
</dbReference>
<evidence type="ECO:0000256" key="4">
    <source>
        <dbReference type="ARBA" id="ARBA00022840"/>
    </source>
</evidence>
<keyword evidence="4" id="KW-0067">ATP-binding</keyword>
<protein>
    <submittedName>
        <fullName evidence="7">CRISPR-associated helicase Cas3, protein</fullName>
    </submittedName>
</protein>
<keyword evidence="1" id="KW-0547">Nucleotide-binding</keyword>
<accession>A0A109BPX3</accession>
<comment type="caution">
    <text evidence="7">The sequence shown here is derived from an EMBL/GenBank/DDBJ whole genome shotgun (WGS) entry which is preliminary data.</text>
</comment>
<dbReference type="STRING" id="121290.APY04_0092"/>
<feature type="domain" description="CRISPR-associated nuclease/helicase Cas3" evidence="6">
    <location>
        <begin position="13"/>
        <end position="123"/>
    </location>
</feature>
<proteinExistence type="predicted"/>
<evidence type="ECO:0000256" key="2">
    <source>
        <dbReference type="ARBA" id="ARBA00022801"/>
    </source>
</evidence>
<dbReference type="Gene3D" id="3.40.50.300">
    <property type="entry name" value="P-loop containing nucleotide triphosphate hydrolases"/>
    <property type="match status" value="1"/>
</dbReference>
<dbReference type="PATRIC" id="fig|121290.4.peg.1639"/>
<dbReference type="GO" id="GO:0051607">
    <property type="term" value="P:defense response to virus"/>
    <property type="evidence" value="ECO:0007669"/>
    <property type="project" value="UniProtKB-KW"/>
</dbReference>
<name>A0A109BPX3_HYPSL</name>
<reference evidence="7 8" key="1">
    <citation type="submission" date="2015-10" db="EMBL/GenBank/DDBJ databases">
        <title>Transcriptomic analysis of a linuron degrading triple-species bacterial consortium.</title>
        <authorList>
            <person name="Albers P."/>
        </authorList>
    </citation>
    <scope>NUCLEOTIDE SEQUENCE [LARGE SCALE GENOMIC DNA]</scope>
    <source>
        <strain evidence="7 8">WDL6</strain>
    </source>
</reference>
<dbReference type="InterPro" id="IPR054712">
    <property type="entry name" value="Cas3-like_dom"/>
</dbReference>
<dbReference type="Proteomes" id="UP000059074">
    <property type="component" value="Unassembled WGS sequence"/>
</dbReference>
<dbReference type="EMBL" id="LMTR01000006">
    <property type="protein sequence ID" value="KWT72530.1"/>
    <property type="molecule type" value="Genomic_DNA"/>
</dbReference>
<evidence type="ECO:0000259" key="6">
    <source>
        <dbReference type="Pfam" id="PF22590"/>
    </source>
</evidence>
<keyword evidence="5" id="KW-0051">Antiviral defense</keyword>
<evidence type="ECO:0000256" key="3">
    <source>
        <dbReference type="ARBA" id="ARBA00022806"/>
    </source>
</evidence>
<dbReference type="Pfam" id="PF22590">
    <property type="entry name" value="Cas3-like_C_2"/>
    <property type="match status" value="1"/>
</dbReference>
<gene>
    <name evidence="7" type="ORF">APY04_0092</name>
</gene>
<keyword evidence="8" id="KW-1185">Reference proteome</keyword>
<dbReference type="InterPro" id="IPR027417">
    <property type="entry name" value="P-loop_NTPase"/>
</dbReference>
<dbReference type="RefSeq" id="WP_068458914.1">
    <property type="nucleotide sequence ID" value="NZ_LMTR01000006.1"/>
</dbReference>
<dbReference type="GO" id="GO:0016787">
    <property type="term" value="F:hydrolase activity"/>
    <property type="evidence" value="ECO:0007669"/>
    <property type="project" value="UniProtKB-KW"/>
</dbReference>
<keyword evidence="2" id="KW-0378">Hydrolase</keyword>
<evidence type="ECO:0000256" key="5">
    <source>
        <dbReference type="ARBA" id="ARBA00023118"/>
    </source>
</evidence>
<evidence type="ECO:0000256" key="1">
    <source>
        <dbReference type="ARBA" id="ARBA00022741"/>
    </source>
</evidence>